<evidence type="ECO:0000256" key="1">
    <source>
        <dbReference type="SAM" id="Phobius"/>
    </source>
</evidence>
<dbReference type="GeneID" id="86935960"/>
<comment type="caution">
    <text evidence="2">The sequence shown here is derived from an EMBL/GenBank/DDBJ whole genome shotgun (WGS) entry which is preliminary data.</text>
</comment>
<dbReference type="AlphaFoldDB" id="A0A0L8ADM2"/>
<protein>
    <submittedName>
        <fullName evidence="2">Membrane protein</fullName>
    </submittedName>
</protein>
<proteinExistence type="predicted"/>
<organism evidence="2 3">
    <name type="scientific">Stenotrophomonas geniculata N1</name>
    <dbReference type="NCBI Taxonomy" id="1167641"/>
    <lineage>
        <taxon>Bacteria</taxon>
        <taxon>Pseudomonadati</taxon>
        <taxon>Pseudomonadota</taxon>
        <taxon>Gammaproteobacteria</taxon>
        <taxon>Lysobacterales</taxon>
        <taxon>Lysobacteraceae</taxon>
        <taxon>Stenotrophomonas</taxon>
    </lineage>
</organism>
<name>A0A0L8ADM2_9GAMM</name>
<dbReference type="OrthoDB" id="5569385at2"/>
<dbReference type="RefSeq" id="WP_010486017.1">
    <property type="nucleotide sequence ID" value="NZ_AJLO02000012.1"/>
</dbReference>
<keyword evidence="1" id="KW-0812">Transmembrane</keyword>
<evidence type="ECO:0000313" key="2">
    <source>
        <dbReference type="EMBL" id="KOF00391.1"/>
    </source>
</evidence>
<dbReference type="EMBL" id="AJLO02000012">
    <property type="protein sequence ID" value="KOF00391.1"/>
    <property type="molecule type" value="Genomic_DNA"/>
</dbReference>
<dbReference type="Proteomes" id="UP000036890">
    <property type="component" value="Unassembled WGS sequence"/>
</dbReference>
<gene>
    <name evidence="2" type="ORF">W7K_04960</name>
</gene>
<accession>A0A0L8ADM2</accession>
<dbReference type="InterPro" id="IPR046162">
    <property type="entry name" value="DUF6164"/>
</dbReference>
<dbReference type="Pfam" id="PF19661">
    <property type="entry name" value="DUF6164"/>
    <property type="match status" value="1"/>
</dbReference>
<keyword evidence="1" id="KW-0472">Membrane</keyword>
<keyword evidence="1" id="KW-1133">Transmembrane helix</keyword>
<reference evidence="2 3" key="1">
    <citation type="journal article" date="2012" name="J. Bacteriol.">
        <title>Genome sequence of a novel nicotine-degrading strain, Pseudomonas geniculata N1.</title>
        <authorList>
            <person name="Tang H."/>
            <person name="Yu H."/>
            <person name="Tai C."/>
            <person name="Huang K."/>
            <person name="Liu Y."/>
            <person name="Wang L."/>
            <person name="Yao Y."/>
            <person name="Wu G."/>
            <person name="Xu P."/>
        </authorList>
    </citation>
    <scope>NUCLEOTIDE SEQUENCE [LARGE SCALE GENOMIC DNA]</scope>
    <source>
        <strain evidence="2 3">N1</strain>
    </source>
</reference>
<sequence length="121" mass="13505">MAKLLLNLRNVGDDEYADVCTLLDQHGIAWYRTEPSPWGISNGGLWLREDADHPRAKALMAEYQAERGPRIRAEREQALREGTAETFGSLFRRRPGYVVLVLLAMAGAAALVLLPFVLLRG</sequence>
<feature type="transmembrane region" description="Helical" evidence="1">
    <location>
        <begin position="97"/>
        <end position="118"/>
    </location>
</feature>
<evidence type="ECO:0000313" key="3">
    <source>
        <dbReference type="Proteomes" id="UP000036890"/>
    </source>
</evidence>